<name>A0A0M6YDF8_9RHOB</name>
<evidence type="ECO:0000313" key="1">
    <source>
        <dbReference type="EMBL" id="CTQ48010.1"/>
    </source>
</evidence>
<dbReference type="OrthoDB" id="5498228at2"/>
<dbReference type="SUPFAM" id="SSF52242">
    <property type="entry name" value="Cobalamin (vitamin B12)-binding domain"/>
    <property type="match status" value="1"/>
</dbReference>
<dbReference type="STRING" id="420998.JDO7802_00004"/>
<keyword evidence="2" id="KW-1185">Reference proteome</keyword>
<protein>
    <submittedName>
        <fullName evidence="1">B12 binding domain protein</fullName>
    </submittedName>
</protein>
<organism evidence="1 2">
    <name type="scientific">Jannaschia donghaensis</name>
    <dbReference type="NCBI Taxonomy" id="420998"/>
    <lineage>
        <taxon>Bacteria</taxon>
        <taxon>Pseudomonadati</taxon>
        <taxon>Pseudomonadota</taxon>
        <taxon>Alphaproteobacteria</taxon>
        <taxon>Rhodobacterales</taxon>
        <taxon>Roseobacteraceae</taxon>
        <taxon>Jannaschia</taxon>
    </lineage>
</organism>
<gene>
    <name evidence="1" type="ORF">JDO7802_00004</name>
</gene>
<dbReference type="RefSeq" id="WP_055081663.1">
    <property type="nucleotide sequence ID" value="NZ_CXSU01000001.1"/>
</dbReference>
<accession>A0A0M6YDF8</accession>
<dbReference type="Proteomes" id="UP000049222">
    <property type="component" value="Unassembled WGS sequence"/>
</dbReference>
<dbReference type="GO" id="GO:0031419">
    <property type="term" value="F:cobalamin binding"/>
    <property type="evidence" value="ECO:0007669"/>
    <property type="project" value="InterPro"/>
</dbReference>
<dbReference type="GO" id="GO:0046872">
    <property type="term" value="F:metal ion binding"/>
    <property type="evidence" value="ECO:0007669"/>
    <property type="project" value="InterPro"/>
</dbReference>
<sequence length="223" mass="24198">MRKIAIDLEPQARHDMVLRLSTAVVSPDPDTWRQVVTAMIDDGCRLVDLIDVYVPAVARRLGADWVTDRSGFAHVTIGSARLRDILNWADQQLDDLDLAPDLPHGRIYLVRPVGGQHRLGQQVFAAQLLRHGVAAQILRDDATVSDADIVMISASGQESLATLRATVERARNLGPAPRVLLGGGGLELAKSRCMAAGADVVTNDLDLALSECRNPDRRTRGTS</sequence>
<reference evidence="1 2" key="1">
    <citation type="submission" date="2015-07" db="EMBL/GenBank/DDBJ databases">
        <authorList>
            <person name="Noorani M."/>
        </authorList>
    </citation>
    <scope>NUCLEOTIDE SEQUENCE [LARGE SCALE GENOMIC DNA]</scope>
    <source>
        <strain evidence="1 2">CECT 7802</strain>
    </source>
</reference>
<dbReference type="Gene3D" id="3.40.50.280">
    <property type="entry name" value="Cobalamin-binding domain"/>
    <property type="match status" value="1"/>
</dbReference>
<dbReference type="AlphaFoldDB" id="A0A0M6YDF8"/>
<proteinExistence type="predicted"/>
<dbReference type="EMBL" id="CXSU01000001">
    <property type="protein sequence ID" value="CTQ48010.1"/>
    <property type="molecule type" value="Genomic_DNA"/>
</dbReference>
<evidence type="ECO:0000313" key="2">
    <source>
        <dbReference type="Proteomes" id="UP000049222"/>
    </source>
</evidence>
<dbReference type="InterPro" id="IPR036724">
    <property type="entry name" value="Cobalamin-bd_sf"/>
</dbReference>